<feature type="compositionally biased region" description="Polar residues" evidence="1">
    <location>
        <begin position="504"/>
        <end position="514"/>
    </location>
</feature>
<evidence type="ECO:0000313" key="2">
    <source>
        <dbReference type="EMBL" id="CAG9531664.1"/>
    </source>
</evidence>
<evidence type="ECO:0000256" key="1">
    <source>
        <dbReference type="SAM" id="MobiDB-lite"/>
    </source>
</evidence>
<accession>A0A8J2MJW5</accession>
<dbReference type="AlphaFoldDB" id="A0A8J2MJW5"/>
<organism evidence="2 3">
    <name type="scientific">Cercopithifilaria johnstoni</name>
    <dbReference type="NCBI Taxonomy" id="2874296"/>
    <lineage>
        <taxon>Eukaryota</taxon>
        <taxon>Metazoa</taxon>
        <taxon>Ecdysozoa</taxon>
        <taxon>Nematoda</taxon>
        <taxon>Chromadorea</taxon>
        <taxon>Rhabditida</taxon>
        <taxon>Spirurina</taxon>
        <taxon>Spiruromorpha</taxon>
        <taxon>Filarioidea</taxon>
        <taxon>Onchocercidae</taxon>
        <taxon>Cercopithifilaria</taxon>
    </lineage>
</organism>
<sequence length="603" mass="68928">MSTINTASKFVDLHDYQGQSKEKHKSHNNVIKADSYNSVPNDSINSIDRTGCYIAKHDSPKHPSTWGEVYDRRQMLRNICSTKRSAPATSSKYCLAVKPSSYPLLPLKLLEKRPLHVSPQLDQGRTPQGELIDNLREELYGIKRNYAAVLKENVILKTRLKRSSNEIIRKDRQLQNLLFIQSKGYASDDQRGNMLTMKQKIVMLESLLKEKTNEISRLKHDREAMMISGNLEHIAGLQAECKHCLTYFTPPPSKIRADDVRGLTKRQTVPESNNARKLKQAVSFLEKENDKMRSKLRIFFNCSSCSPNKLSTFEREELIALIIHLKNELGKKERWSNVKNGQSRQKDISLMYHRKLLPVKQKSGKSTNRLRIKKAKVTKSQKIATRVEESESNANDWESDDSRARTPHGIAVNTKTENVTERLEYSFSGTESVSEQAGRESEIAEQRQQLVKTQTEHAPETTQRNREKQKDSEDRADIHAIVDTSTERSTLEDNQDEYKEISEDTASSQFIKRNSNDCSEVQEWTEEEKFSSDAQQELGKITPVKKIEIQGDEIGVGNAERFGLKKDKVMPNFVSRSVLRITSAHLKRLELLSTKNNSYSSSA</sequence>
<feature type="compositionally biased region" description="Basic residues" evidence="1">
    <location>
        <begin position="368"/>
        <end position="379"/>
    </location>
</feature>
<gene>
    <name evidence="2" type="ORF">CJOHNSTONI_LOCUS2044</name>
</gene>
<dbReference type="OrthoDB" id="2136082at2759"/>
<protein>
    <submittedName>
        <fullName evidence="2">Uncharacterized protein</fullName>
    </submittedName>
</protein>
<keyword evidence="3" id="KW-1185">Reference proteome</keyword>
<feature type="region of interest" description="Disordered" evidence="1">
    <location>
        <begin position="359"/>
        <end position="514"/>
    </location>
</feature>
<reference evidence="2" key="1">
    <citation type="submission" date="2021-09" db="EMBL/GenBank/DDBJ databases">
        <authorList>
            <consortium name="Pathogen Informatics"/>
        </authorList>
    </citation>
    <scope>NUCLEOTIDE SEQUENCE</scope>
</reference>
<proteinExistence type="predicted"/>
<name>A0A8J2MJW5_9BILA</name>
<evidence type="ECO:0000313" key="3">
    <source>
        <dbReference type="Proteomes" id="UP000746747"/>
    </source>
</evidence>
<feature type="compositionally biased region" description="Basic and acidic residues" evidence="1">
    <location>
        <begin position="454"/>
        <end position="502"/>
    </location>
</feature>
<dbReference type="EMBL" id="CAKAEH010000678">
    <property type="protein sequence ID" value="CAG9531664.1"/>
    <property type="molecule type" value="Genomic_DNA"/>
</dbReference>
<comment type="caution">
    <text evidence="2">The sequence shown here is derived from an EMBL/GenBank/DDBJ whole genome shotgun (WGS) entry which is preliminary data.</text>
</comment>
<dbReference type="Proteomes" id="UP000746747">
    <property type="component" value="Unassembled WGS sequence"/>
</dbReference>